<protein>
    <submittedName>
        <fullName evidence="3">Redoxin domain-containing protein</fullName>
    </submittedName>
</protein>
<evidence type="ECO:0000256" key="1">
    <source>
        <dbReference type="SAM" id="SignalP"/>
    </source>
</evidence>
<accession>A0A975J2B8</accession>
<dbReference type="PROSITE" id="PS51352">
    <property type="entry name" value="THIOREDOXIN_2"/>
    <property type="match status" value="1"/>
</dbReference>
<keyword evidence="1" id="KW-0732">Signal</keyword>
<organism evidence="3 4">
    <name type="scientific">Luteolibacter ambystomatis</name>
    <dbReference type="NCBI Taxonomy" id="2824561"/>
    <lineage>
        <taxon>Bacteria</taxon>
        <taxon>Pseudomonadati</taxon>
        <taxon>Verrucomicrobiota</taxon>
        <taxon>Verrucomicrobiia</taxon>
        <taxon>Verrucomicrobiales</taxon>
        <taxon>Verrucomicrobiaceae</taxon>
        <taxon>Luteolibacter</taxon>
    </lineage>
</organism>
<sequence>MKTLITSAIAGIVALAAAHAAEVGKPAPDFSAKDAKGSTVSLSDLKGKVVVLEWNNFGCPFVKKHYGSGNMQKLQETYTGKGVVWLTVNSAATGKEGFLDAAAALSKTSEEKWKGSHYLIDGDGKIGKAYGAKTTPHMFVIDKEGKLVYNGAIDSKATPKADDIASSENYVSAAADAALAGKAVTTAKTEPYGCGVKY</sequence>
<dbReference type="Gene3D" id="3.40.30.10">
    <property type="entry name" value="Glutaredoxin"/>
    <property type="match status" value="1"/>
</dbReference>
<dbReference type="GO" id="GO:0016491">
    <property type="term" value="F:oxidoreductase activity"/>
    <property type="evidence" value="ECO:0007669"/>
    <property type="project" value="InterPro"/>
</dbReference>
<evidence type="ECO:0000313" key="4">
    <source>
        <dbReference type="Proteomes" id="UP000676169"/>
    </source>
</evidence>
<dbReference type="InterPro" id="IPR047262">
    <property type="entry name" value="PRX-like1"/>
</dbReference>
<reference evidence="3" key="1">
    <citation type="submission" date="2021-04" db="EMBL/GenBank/DDBJ databases">
        <title>Luteolibacter sp. 32A isolated from the skin of an Anderson's salamander (Ambystoma andersonii).</title>
        <authorList>
            <person name="Spergser J."/>
            <person name="Busse H.-J."/>
        </authorList>
    </citation>
    <scope>NUCLEOTIDE SEQUENCE</scope>
    <source>
        <strain evidence="3">32A</strain>
    </source>
</reference>
<evidence type="ECO:0000313" key="3">
    <source>
        <dbReference type="EMBL" id="QUE52686.1"/>
    </source>
</evidence>
<dbReference type="Proteomes" id="UP000676169">
    <property type="component" value="Chromosome"/>
</dbReference>
<keyword evidence="4" id="KW-1185">Reference proteome</keyword>
<gene>
    <name evidence="3" type="ORF">KBB96_07270</name>
</gene>
<evidence type="ECO:0000259" key="2">
    <source>
        <dbReference type="PROSITE" id="PS51352"/>
    </source>
</evidence>
<proteinExistence type="predicted"/>
<dbReference type="AlphaFoldDB" id="A0A975J2B8"/>
<dbReference type="InterPro" id="IPR036249">
    <property type="entry name" value="Thioredoxin-like_sf"/>
</dbReference>
<dbReference type="KEGG" id="lamb:KBB96_07270"/>
<dbReference type="Pfam" id="PF08534">
    <property type="entry name" value="Redoxin"/>
    <property type="match status" value="1"/>
</dbReference>
<feature type="chain" id="PRO_5037285869" evidence="1">
    <location>
        <begin position="21"/>
        <end position="198"/>
    </location>
</feature>
<name>A0A975J2B8_9BACT</name>
<dbReference type="SUPFAM" id="SSF52833">
    <property type="entry name" value="Thioredoxin-like"/>
    <property type="match status" value="1"/>
</dbReference>
<dbReference type="InterPro" id="IPR013740">
    <property type="entry name" value="Redoxin"/>
</dbReference>
<dbReference type="InterPro" id="IPR013766">
    <property type="entry name" value="Thioredoxin_domain"/>
</dbReference>
<feature type="signal peptide" evidence="1">
    <location>
        <begin position="1"/>
        <end position="20"/>
    </location>
</feature>
<feature type="domain" description="Thioredoxin" evidence="2">
    <location>
        <begin position="21"/>
        <end position="176"/>
    </location>
</feature>
<dbReference type="PANTHER" id="PTHR43640">
    <property type="entry name" value="OS07G0260300 PROTEIN"/>
    <property type="match status" value="1"/>
</dbReference>
<dbReference type="EMBL" id="CP073100">
    <property type="protein sequence ID" value="QUE52686.1"/>
    <property type="molecule type" value="Genomic_DNA"/>
</dbReference>
<dbReference type="RefSeq" id="WP_211633948.1">
    <property type="nucleotide sequence ID" value="NZ_CP073100.1"/>
</dbReference>
<dbReference type="PANTHER" id="PTHR43640:SF1">
    <property type="entry name" value="THIOREDOXIN-DEPENDENT PEROXIREDOXIN"/>
    <property type="match status" value="1"/>
</dbReference>